<evidence type="ECO:0000313" key="2">
    <source>
        <dbReference type="Proteomes" id="UP001055879"/>
    </source>
</evidence>
<dbReference type="EMBL" id="CM042048">
    <property type="protein sequence ID" value="KAI3757204.1"/>
    <property type="molecule type" value="Genomic_DNA"/>
</dbReference>
<accession>A0ACB9EE41</accession>
<evidence type="ECO:0000313" key="1">
    <source>
        <dbReference type="EMBL" id="KAI3757204.1"/>
    </source>
</evidence>
<reference evidence="1 2" key="2">
    <citation type="journal article" date="2022" name="Mol. Ecol. Resour.">
        <title>The genomes of chicory, endive, great burdock and yacon provide insights into Asteraceae paleo-polyploidization history and plant inulin production.</title>
        <authorList>
            <person name="Fan W."/>
            <person name="Wang S."/>
            <person name="Wang H."/>
            <person name="Wang A."/>
            <person name="Jiang F."/>
            <person name="Liu H."/>
            <person name="Zhao H."/>
            <person name="Xu D."/>
            <person name="Zhang Y."/>
        </authorList>
    </citation>
    <scope>NUCLEOTIDE SEQUENCE [LARGE SCALE GENOMIC DNA]</scope>
    <source>
        <strain evidence="2">cv. Niubang</strain>
    </source>
</reference>
<comment type="caution">
    <text evidence="1">The sequence shown here is derived from an EMBL/GenBank/DDBJ whole genome shotgun (WGS) entry which is preliminary data.</text>
</comment>
<proteinExistence type="predicted"/>
<name>A0ACB9EE41_ARCLA</name>
<organism evidence="1 2">
    <name type="scientific">Arctium lappa</name>
    <name type="common">Greater burdock</name>
    <name type="synonym">Lappa major</name>
    <dbReference type="NCBI Taxonomy" id="4217"/>
    <lineage>
        <taxon>Eukaryota</taxon>
        <taxon>Viridiplantae</taxon>
        <taxon>Streptophyta</taxon>
        <taxon>Embryophyta</taxon>
        <taxon>Tracheophyta</taxon>
        <taxon>Spermatophyta</taxon>
        <taxon>Magnoliopsida</taxon>
        <taxon>eudicotyledons</taxon>
        <taxon>Gunneridae</taxon>
        <taxon>Pentapetalae</taxon>
        <taxon>asterids</taxon>
        <taxon>campanulids</taxon>
        <taxon>Asterales</taxon>
        <taxon>Asteraceae</taxon>
        <taxon>Carduoideae</taxon>
        <taxon>Cardueae</taxon>
        <taxon>Arctiinae</taxon>
        <taxon>Arctium</taxon>
    </lineage>
</organism>
<keyword evidence="2" id="KW-1185">Reference proteome</keyword>
<dbReference type="Proteomes" id="UP001055879">
    <property type="component" value="Linkage Group LG02"/>
</dbReference>
<sequence length="72" mass="7846">MKSNRLSLFLVVLFAFVLISSTGRTLHATFQSQDEKPKGDAVVKAEKAVQPGKAAGCCGCWPCWPPKRGRLL</sequence>
<protein>
    <submittedName>
        <fullName evidence="1">Uncharacterized protein</fullName>
    </submittedName>
</protein>
<reference evidence="2" key="1">
    <citation type="journal article" date="2022" name="Mol. Ecol. Resour.">
        <title>The genomes of chicory, endive, great burdock and yacon provide insights into Asteraceae palaeo-polyploidization history and plant inulin production.</title>
        <authorList>
            <person name="Fan W."/>
            <person name="Wang S."/>
            <person name="Wang H."/>
            <person name="Wang A."/>
            <person name="Jiang F."/>
            <person name="Liu H."/>
            <person name="Zhao H."/>
            <person name="Xu D."/>
            <person name="Zhang Y."/>
        </authorList>
    </citation>
    <scope>NUCLEOTIDE SEQUENCE [LARGE SCALE GENOMIC DNA]</scope>
    <source>
        <strain evidence="2">cv. Niubang</strain>
    </source>
</reference>
<gene>
    <name evidence="1" type="ORF">L6452_04738</name>
</gene>